<proteinExistence type="predicted"/>
<dbReference type="Proteomes" id="UP001302652">
    <property type="component" value="Chromosome 3"/>
</dbReference>
<keyword evidence="2" id="KW-1185">Reference proteome</keyword>
<gene>
    <name evidence="1" type="ORF">RW095_00875</name>
</gene>
<accession>A0ABZ0EA33</accession>
<dbReference type="Pfam" id="PF11136">
    <property type="entry name" value="DUF2889"/>
    <property type="match status" value="1"/>
</dbReference>
<organism evidence="1 2">
    <name type="scientific">Paraburkholderia kirstenboschensis</name>
    <dbReference type="NCBI Taxonomy" id="1245436"/>
    <lineage>
        <taxon>Bacteria</taxon>
        <taxon>Pseudomonadati</taxon>
        <taxon>Pseudomonadota</taxon>
        <taxon>Betaproteobacteria</taxon>
        <taxon>Burkholderiales</taxon>
        <taxon>Burkholderiaceae</taxon>
        <taxon>Paraburkholderia</taxon>
    </lineage>
</organism>
<evidence type="ECO:0000313" key="2">
    <source>
        <dbReference type="Proteomes" id="UP001302652"/>
    </source>
</evidence>
<dbReference type="RefSeq" id="WP_317015888.1">
    <property type="nucleotide sequence ID" value="NZ_CP136511.1"/>
</dbReference>
<sequence>MTDPRDEGAGVVCRASGAEALPTGPILARQSNQRIESHIQGGLMPLSAATARREIHHRVIDMKAYEREDGLFDVEAHLVDSKPFAFERAASPEPIPPGEALHDLWVRITMDGDCVVRRIDASSDVTPHSICKGAESSLELMVGERIASGWSSRVKQRLHGSVSCTHLMEMLIPLATTALQGLMGIRKSPARSLDANGVPRQLNSCYAYEVHRDVVKFLWPGHHRAPDAPPQE</sequence>
<evidence type="ECO:0000313" key="1">
    <source>
        <dbReference type="EMBL" id="WOD14111.1"/>
    </source>
</evidence>
<reference evidence="1 2" key="1">
    <citation type="submission" date="2023-10" db="EMBL/GenBank/DDBJ databases">
        <title>Surface-active antibiotics is a multifunctional adaptation for post-fire microbes.</title>
        <authorList>
            <person name="Liu M.D."/>
            <person name="Du Y."/>
            <person name="Koupaei S.K."/>
            <person name="Kim N.R."/>
            <person name="Zhang W."/>
            <person name="Traxler M.F."/>
        </authorList>
    </citation>
    <scope>NUCLEOTIDE SEQUENCE [LARGE SCALE GENOMIC DNA]</scope>
    <source>
        <strain evidence="1 2">F3</strain>
    </source>
</reference>
<name>A0ABZ0EA33_9BURK</name>
<protein>
    <submittedName>
        <fullName evidence="1">DUF2889 domain-containing protein</fullName>
    </submittedName>
</protein>
<dbReference type="InterPro" id="IPR021312">
    <property type="entry name" value="DUF2889"/>
</dbReference>
<dbReference type="EMBL" id="CP136511">
    <property type="protein sequence ID" value="WOD14111.1"/>
    <property type="molecule type" value="Genomic_DNA"/>
</dbReference>